<keyword evidence="4 7" id="KW-0068">Autocatalytic cleavage</keyword>
<evidence type="ECO:0000256" key="3">
    <source>
        <dbReference type="ARBA" id="ARBA00022801"/>
    </source>
</evidence>
<proteinExistence type="inferred from homology"/>
<dbReference type="CDD" id="cd06529">
    <property type="entry name" value="S24_LexA-like"/>
    <property type="match status" value="1"/>
</dbReference>
<dbReference type="HOGENOM" id="CLU_066192_0_0_10"/>
<keyword evidence="3 7" id="KW-0378">Hydrolase</keyword>
<evidence type="ECO:0000256" key="5">
    <source>
        <dbReference type="ARBA" id="ARBA00023204"/>
    </source>
</evidence>
<evidence type="ECO:0000256" key="6">
    <source>
        <dbReference type="ARBA" id="ARBA00023236"/>
    </source>
</evidence>
<dbReference type="InterPro" id="IPR050077">
    <property type="entry name" value="LexA_repressor"/>
</dbReference>
<dbReference type="PATRIC" id="fig|742725.3.peg.2038"/>
<reference evidence="9 10" key="1">
    <citation type="submission" date="2011-08" db="EMBL/GenBank/DDBJ databases">
        <title>The Genome Sequence of Alistipes indistinctus YIT 12060.</title>
        <authorList>
            <consortium name="The Broad Institute Genome Sequencing Platform"/>
            <person name="Earl A."/>
            <person name="Ward D."/>
            <person name="Feldgarden M."/>
            <person name="Gevers D."/>
            <person name="Morotomi M."/>
            <person name="Young S.K."/>
            <person name="Zeng Q."/>
            <person name="Gargeya S."/>
            <person name="Fitzgerald M."/>
            <person name="Haas B."/>
            <person name="Abouelleil A."/>
            <person name="Alvarado L."/>
            <person name="Arachchi H.M."/>
            <person name="Berlin A."/>
            <person name="Brown A."/>
            <person name="Chapman S.B."/>
            <person name="Chen Z."/>
            <person name="Dunbar C."/>
            <person name="Freedman E."/>
            <person name="Gearin G."/>
            <person name="Gellesch M."/>
            <person name="Goldberg J."/>
            <person name="Griggs A."/>
            <person name="Gujja S."/>
            <person name="Heiman D."/>
            <person name="Howarth C."/>
            <person name="Larson L."/>
            <person name="Lui A."/>
            <person name="MacDonald P.J.P."/>
            <person name="Montmayeur A."/>
            <person name="Murphy C."/>
            <person name="Neiman D."/>
            <person name="Pearson M."/>
            <person name="Priest M."/>
            <person name="Roberts A."/>
            <person name="Saif S."/>
            <person name="Shea T."/>
            <person name="Shenoy N."/>
            <person name="Sisk P."/>
            <person name="Stolte C."/>
            <person name="Sykes S."/>
            <person name="Wortman J."/>
            <person name="Nusbaum C."/>
            <person name="Birren B."/>
        </authorList>
    </citation>
    <scope>NUCLEOTIDE SEQUENCE [LARGE SCALE GENOMIC DNA]</scope>
    <source>
        <strain evidence="9 10">YIT 12060</strain>
    </source>
</reference>
<comment type="caution">
    <text evidence="9">The sequence shown here is derived from an EMBL/GenBank/DDBJ whole genome shotgun (WGS) entry which is preliminary data.</text>
</comment>
<keyword evidence="10" id="KW-1185">Reference proteome</keyword>
<gene>
    <name evidence="9" type="ORF">HMPREF9450_01942</name>
</gene>
<accession>G5HBC7</accession>
<dbReference type="InterPro" id="IPR015927">
    <property type="entry name" value="Peptidase_S24_S26A/B/C"/>
</dbReference>
<dbReference type="RefSeq" id="WP_009134748.1">
    <property type="nucleotide sequence ID" value="NZ_CP102250.1"/>
</dbReference>
<keyword evidence="5" id="KW-0234">DNA repair</keyword>
<dbReference type="GO" id="GO:0009432">
    <property type="term" value="P:SOS response"/>
    <property type="evidence" value="ECO:0007669"/>
    <property type="project" value="UniProtKB-KW"/>
</dbReference>
<dbReference type="GO" id="GO:0006355">
    <property type="term" value="P:regulation of DNA-templated transcription"/>
    <property type="evidence" value="ECO:0007669"/>
    <property type="project" value="InterPro"/>
</dbReference>
<evidence type="ECO:0000313" key="9">
    <source>
        <dbReference type="EMBL" id="EHB91893.1"/>
    </source>
</evidence>
<dbReference type="PANTHER" id="PTHR33516">
    <property type="entry name" value="LEXA REPRESSOR"/>
    <property type="match status" value="1"/>
</dbReference>
<protein>
    <recommendedName>
        <fullName evidence="8">Peptidase S24/S26A/S26B/S26C domain-containing protein</fullName>
    </recommendedName>
</protein>
<dbReference type="SUPFAM" id="SSF51306">
    <property type="entry name" value="LexA/Signal peptidase"/>
    <property type="match status" value="1"/>
</dbReference>
<dbReference type="InterPro" id="IPR039418">
    <property type="entry name" value="LexA-like"/>
</dbReference>
<dbReference type="GeneID" id="92815031"/>
<dbReference type="eggNOG" id="COG1974">
    <property type="taxonomic scope" value="Bacteria"/>
</dbReference>
<dbReference type="STRING" id="742725.HMPREF9450_01942"/>
<organism evidence="9 10">
    <name type="scientific">Alistipes indistinctus YIT 12060</name>
    <dbReference type="NCBI Taxonomy" id="742725"/>
    <lineage>
        <taxon>Bacteria</taxon>
        <taxon>Pseudomonadati</taxon>
        <taxon>Bacteroidota</taxon>
        <taxon>Bacteroidia</taxon>
        <taxon>Bacteroidales</taxon>
        <taxon>Rikenellaceae</taxon>
        <taxon>Alistipes</taxon>
    </lineage>
</organism>
<evidence type="ECO:0000313" key="10">
    <source>
        <dbReference type="Proteomes" id="UP000006008"/>
    </source>
</evidence>
<evidence type="ECO:0000259" key="8">
    <source>
        <dbReference type="Pfam" id="PF00717"/>
    </source>
</evidence>
<dbReference type="Proteomes" id="UP000006008">
    <property type="component" value="Unassembled WGS sequence"/>
</dbReference>
<keyword evidence="6" id="KW-0742">SOS response</keyword>
<dbReference type="InterPro" id="IPR036286">
    <property type="entry name" value="LexA/Signal_pep-like_sf"/>
</dbReference>
<dbReference type="NCBIfam" id="NF007621">
    <property type="entry name" value="PRK10276.1"/>
    <property type="match status" value="1"/>
</dbReference>
<dbReference type="OrthoDB" id="9787787at2"/>
<name>G5HBC7_9BACT</name>
<comment type="similarity">
    <text evidence="1 7">Belongs to the peptidase S24 family.</text>
</comment>
<dbReference type="MEROPS" id="S24.003"/>
<evidence type="ECO:0000256" key="2">
    <source>
        <dbReference type="ARBA" id="ARBA00022763"/>
    </source>
</evidence>
<dbReference type="AlphaFoldDB" id="G5HBC7"/>
<dbReference type="GO" id="GO:0006281">
    <property type="term" value="P:DNA repair"/>
    <property type="evidence" value="ECO:0007669"/>
    <property type="project" value="UniProtKB-KW"/>
</dbReference>
<dbReference type="InterPro" id="IPR006197">
    <property type="entry name" value="Peptidase_S24_LexA"/>
</dbReference>
<dbReference type="GO" id="GO:0003677">
    <property type="term" value="F:DNA binding"/>
    <property type="evidence" value="ECO:0007669"/>
    <property type="project" value="InterPro"/>
</dbReference>
<dbReference type="Pfam" id="PF00717">
    <property type="entry name" value="Peptidase_S24"/>
    <property type="match status" value="1"/>
</dbReference>
<keyword evidence="2" id="KW-0227">DNA damage</keyword>
<evidence type="ECO:0000256" key="4">
    <source>
        <dbReference type="ARBA" id="ARBA00022813"/>
    </source>
</evidence>
<evidence type="ECO:0000256" key="7">
    <source>
        <dbReference type="RuleBase" id="RU003991"/>
    </source>
</evidence>
<dbReference type="PANTHER" id="PTHR33516:SF2">
    <property type="entry name" value="LEXA REPRESSOR-RELATED"/>
    <property type="match status" value="1"/>
</dbReference>
<dbReference type="Gene3D" id="2.10.109.10">
    <property type="entry name" value="Umud Fragment, subunit A"/>
    <property type="match status" value="1"/>
</dbReference>
<dbReference type="PRINTS" id="PR00726">
    <property type="entry name" value="LEXASERPTASE"/>
</dbReference>
<feature type="domain" description="Peptidase S24/S26A/S26B/S26C" evidence="8">
    <location>
        <begin position="22"/>
        <end position="139"/>
    </location>
</feature>
<evidence type="ECO:0000256" key="1">
    <source>
        <dbReference type="ARBA" id="ARBA00007484"/>
    </source>
</evidence>
<dbReference type="EMBL" id="ADLD01000013">
    <property type="protein sequence ID" value="EHB91893.1"/>
    <property type="molecule type" value="Genomic_DNA"/>
</dbReference>
<dbReference type="GO" id="GO:0016787">
    <property type="term" value="F:hydrolase activity"/>
    <property type="evidence" value="ECO:0007669"/>
    <property type="project" value="UniProtKB-KW"/>
</dbReference>
<sequence>MSKEEVKITLLRAQTDTHVDLPLVGSGVSAGFPSPADDFIEGSIDLNKLLIRDPAATFFARVAGDSMRDDGIYDGNLLVVEKKMKPCEGDIVVCYLNGEFTLKRLEHHDDKIFLMPANPKYQPIEVSPDDELIVWGTVIASINLF</sequence>